<accession>A0A914KZ09</accession>
<feature type="transmembrane region" description="Helical" evidence="2">
    <location>
        <begin position="283"/>
        <end position="301"/>
    </location>
</feature>
<sequence>MHSVRWSENYWPSSWETKNNSVDATFLVGQIVLAVLGFIAIIVHCFAKDLFKAAVSSLMDMCFFIFSVPILVVSTIVFSSRTISLYRWLRPKLATFNYTFEAYVDITESEPYPRFSWDYNSMDDEDFALGRVVTRKKEYDLFMIERRKIDIIINALINPTFTVLTAVTLILNIYLIFCLYKKMRNAKLWNDGVNDYLALFSNCSPVEIKYARLGKIKMLQWLLPLAPLLAYIYLPGFRDFGRTSVRYFWAPTIIYLITWLLYYTTLHLRYPNGQSCKAIKLSYFFFTDLILSSFFTILFIIRINNRNGLQQIYFILLTLIIFYGCYSLTLCYIYLRNKKGSFDFKLPISIKINFEIKLKKEGGQNKDNMEKIEEEGAKKNENGGNNEE</sequence>
<evidence type="ECO:0000256" key="2">
    <source>
        <dbReference type="SAM" id="Phobius"/>
    </source>
</evidence>
<feature type="transmembrane region" description="Helical" evidence="2">
    <location>
        <begin position="58"/>
        <end position="78"/>
    </location>
</feature>
<feature type="transmembrane region" description="Helical" evidence="2">
    <location>
        <begin position="246"/>
        <end position="263"/>
    </location>
</feature>
<organism evidence="3 4">
    <name type="scientific">Meloidogyne incognita</name>
    <name type="common">Southern root-knot nematode worm</name>
    <name type="synonym">Oxyuris incognita</name>
    <dbReference type="NCBI Taxonomy" id="6306"/>
    <lineage>
        <taxon>Eukaryota</taxon>
        <taxon>Metazoa</taxon>
        <taxon>Ecdysozoa</taxon>
        <taxon>Nematoda</taxon>
        <taxon>Chromadorea</taxon>
        <taxon>Rhabditida</taxon>
        <taxon>Tylenchina</taxon>
        <taxon>Tylenchomorpha</taxon>
        <taxon>Tylenchoidea</taxon>
        <taxon>Meloidogynidae</taxon>
        <taxon>Meloidogyninae</taxon>
        <taxon>Meloidogyne</taxon>
        <taxon>Meloidogyne incognita group</taxon>
    </lineage>
</organism>
<feature type="transmembrane region" description="Helical" evidence="2">
    <location>
        <begin position="24"/>
        <end position="46"/>
    </location>
</feature>
<dbReference type="Proteomes" id="UP000887563">
    <property type="component" value="Unplaced"/>
</dbReference>
<keyword evidence="3" id="KW-1185">Reference proteome</keyword>
<feature type="transmembrane region" description="Helical" evidence="2">
    <location>
        <begin position="218"/>
        <end position="234"/>
    </location>
</feature>
<feature type="region of interest" description="Disordered" evidence="1">
    <location>
        <begin position="367"/>
        <end position="388"/>
    </location>
</feature>
<protein>
    <submittedName>
        <fullName evidence="4">Uncharacterized protein</fullName>
    </submittedName>
</protein>
<evidence type="ECO:0000256" key="1">
    <source>
        <dbReference type="SAM" id="MobiDB-lite"/>
    </source>
</evidence>
<name>A0A914KZ09_MELIC</name>
<keyword evidence="2" id="KW-1133">Transmembrane helix</keyword>
<dbReference type="WBParaSite" id="Minc3s00171g06688">
    <property type="protein sequence ID" value="Minc3s00171g06688"/>
    <property type="gene ID" value="Minc3s00171g06688"/>
</dbReference>
<feature type="transmembrane region" description="Helical" evidence="2">
    <location>
        <begin position="151"/>
        <end position="180"/>
    </location>
</feature>
<proteinExistence type="predicted"/>
<reference evidence="4" key="1">
    <citation type="submission" date="2022-11" db="UniProtKB">
        <authorList>
            <consortium name="WormBaseParasite"/>
        </authorList>
    </citation>
    <scope>IDENTIFICATION</scope>
</reference>
<evidence type="ECO:0000313" key="3">
    <source>
        <dbReference type="Proteomes" id="UP000887563"/>
    </source>
</evidence>
<dbReference type="AlphaFoldDB" id="A0A914KZ09"/>
<keyword evidence="2" id="KW-0812">Transmembrane</keyword>
<keyword evidence="2" id="KW-0472">Membrane</keyword>
<feature type="compositionally biased region" description="Basic and acidic residues" evidence="1">
    <location>
        <begin position="367"/>
        <end position="381"/>
    </location>
</feature>
<evidence type="ECO:0000313" key="4">
    <source>
        <dbReference type="WBParaSite" id="Minc3s00171g06688"/>
    </source>
</evidence>
<feature type="transmembrane region" description="Helical" evidence="2">
    <location>
        <begin position="313"/>
        <end position="335"/>
    </location>
</feature>